<dbReference type="OMA" id="QYATITE"/>
<sequence>MVTKGSTGNERTNEVPVRTRGLLGKRTKSDECMFCASQRHKSSTCTQYATITERRNIMLERKLCLNCGKPGHFLKECTSQGCRARQGKRHHHTLCPQRTKDQKNATVAQAQPSKKAPTKGPLPQPPNKSFSVQQRARVQPKREDAQVNPIQTTSVKKGKA</sequence>
<keyword evidence="1" id="KW-0863">Zinc-finger</keyword>
<evidence type="ECO:0000259" key="3">
    <source>
        <dbReference type="PROSITE" id="PS50158"/>
    </source>
</evidence>
<organism evidence="4 5">
    <name type="scientific">Haemonchus contortus</name>
    <name type="common">Barber pole worm</name>
    <dbReference type="NCBI Taxonomy" id="6289"/>
    <lineage>
        <taxon>Eukaryota</taxon>
        <taxon>Metazoa</taxon>
        <taxon>Ecdysozoa</taxon>
        <taxon>Nematoda</taxon>
        <taxon>Chromadorea</taxon>
        <taxon>Rhabditida</taxon>
        <taxon>Rhabditina</taxon>
        <taxon>Rhabditomorpha</taxon>
        <taxon>Strongyloidea</taxon>
        <taxon>Trichostrongylidae</taxon>
        <taxon>Haemonchus</taxon>
    </lineage>
</organism>
<feature type="compositionally biased region" description="Polar residues" evidence="2">
    <location>
        <begin position="127"/>
        <end position="136"/>
    </location>
</feature>
<evidence type="ECO:0000313" key="5">
    <source>
        <dbReference type="WBParaSite" id="HCON_00048150-00001"/>
    </source>
</evidence>
<protein>
    <submittedName>
        <fullName evidence="5">CCHC-type domain-containing protein</fullName>
    </submittedName>
</protein>
<proteinExistence type="predicted"/>
<evidence type="ECO:0000256" key="1">
    <source>
        <dbReference type="PROSITE-ProRule" id="PRU00047"/>
    </source>
</evidence>
<evidence type="ECO:0000313" key="4">
    <source>
        <dbReference type="Proteomes" id="UP000025227"/>
    </source>
</evidence>
<evidence type="ECO:0000256" key="2">
    <source>
        <dbReference type="SAM" id="MobiDB-lite"/>
    </source>
</evidence>
<dbReference type="GO" id="GO:0008270">
    <property type="term" value="F:zinc ion binding"/>
    <property type="evidence" value="ECO:0007669"/>
    <property type="project" value="UniProtKB-KW"/>
</dbReference>
<dbReference type="OrthoDB" id="5920525at2759"/>
<reference evidence="5" key="1">
    <citation type="submission" date="2020-12" db="UniProtKB">
        <authorList>
            <consortium name="WormBaseParasite"/>
        </authorList>
    </citation>
    <scope>IDENTIFICATION</scope>
    <source>
        <strain evidence="5">MHco3</strain>
    </source>
</reference>
<dbReference type="Proteomes" id="UP000025227">
    <property type="component" value="Unplaced"/>
</dbReference>
<dbReference type="PROSITE" id="PS50158">
    <property type="entry name" value="ZF_CCHC"/>
    <property type="match status" value="1"/>
</dbReference>
<name>A0A7I4Y3K2_HAECO</name>
<keyword evidence="4" id="KW-1185">Reference proteome</keyword>
<dbReference type="InterPro" id="IPR001878">
    <property type="entry name" value="Znf_CCHC"/>
</dbReference>
<feature type="compositionally biased region" description="Polar residues" evidence="2">
    <location>
        <begin position="148"/>
        <end position="160"/>
    </location>
</feature>
<dbReference type="Pfam" id="PF00098">
    <property type="entry name" value="zf-CCHC"/>
    <property type="match status" value="1"/>
</dbReference>
<dbReference type="GO" id="GO:0005737">
    <property type="term" value="C:cytoplasm"/>
    <property type="evidence" value="ECO:0007669"/>
    <property type="project" value="UniProtKB-ARBA"/>
</dbReference>
<dbReference type="AlphaFoldDB" id="A0A7I4Y3K2"/>
<keyword evidence="1" id="KW-0479">Metal-binding</keyword>
<dbReference type="GO" id="GO:0003676">
    <property type="term" value="F:nucleic acid binding"/>
    <property type="evidence" value="ECO:0007669"/>
    <property type="project" value="InterPro"/>
</dbReference>
<keyword evidence="1" id="KW-0862">Zinc</keyword>
<dbReference type="WBParaSite" id="HCON_00048150-00001">
    <property type="protein sequence ID" value="HCON_00048150-00001"/>
    <property type="gene ID" value="HCON_00048150"/>
</dbReference>
<feature type="domain" description="CCHC-type" evidence="3">
    <location>
        <begin position="64"/>
        <end position="79"/>
    </location>
</feature>
<dbReference type="GO" id="GO:0019899">
    <property type="term" value="F:enzyme binding"/>
    <property type="evidence" value="ECO:0007669"/>
    <property type="project" value="UniProtKB-ARBA"/>
</dbReference>
<dbReference type="Gene3D" id="4.10.60.10">
    <property type="entry name" value="Zinc finger, CCHC-type"/>
    <property type="match status" value="1"/>
</dbReference>
<accession>A0A7I4Y3K2</accession>
<dbReference type="InterPro" id="IPR036875">
    <property type="entry name" value="Znf_CCHC_sf"/>
</dbReference>
<dbReference type="SUPFAM" id="SSF57756">
    <property type="entry name" value="Retrovirus zinc finger-like domains"/>
    <property type="match status" value="1"/>
</dbReference>
<feature type="region of interest" description="Disordered" evidence="2">
    <location>
        <begin position="85"/>
        <end position="160"/>
    </location>
</feature>
<dbReference type="SMART" id="SM00343">
    <property type="entry name" value="ZnF_C2HC"/>
    <property type="match status" value="2"/>
</dbReference>